<reference evidence="5" key="1">
    <citation type="journal article" date="2015" name="MBio">
        <title>Genome-Resolved Metagenomic Analysis Reveals Roles for Candidate Phyla and Other Microbial Community Members in Biogeochemical Transformations in Oil Reservoirs.</title>
        <authorList>
            <person name="Hu P."/>
            <person name="Tom L."/>
            <person name="Singh A."/>
            <person name="Thomas B.C."/>
            <person name="Baker B.J."/>
            <person name="Piceno Y.M."/>
            <person name="Andersen G.L."/>
            <person name="Banfield J.F."/>
        </authorList>
    </citation>
    <scope>NUCLEOTIDE SEQUENCE [LARGE SCALE GENOMIC DNA]</scope>
</reference>
<evidence type="ECO:0000256" key="1">
    <source>
        <dbReference type="ARBA" id="ARBA00007137"/>
    </source>
</evidence>
<dbReference type="PATRIC" id="fig|85874.4.peg.1565"/>
<dbReference type="GO" id="GO:0015948">
    <property type="term" value="P:methanogenesis"/>
    <property type="evidence" value="ECO:0007669"/>
    <property type="project" value="InterPro"/>
</dbReference>
<comment type="caution">
    <text evidence="4">The sequence shown here is derived from an EMBL/GenBank/DDBJ whole genome shotgun (WGS) entry which is preliminary data.</text>
</comment>
<dbReference type="InterPro" id="IPR010426">
    <property type="entry name" value="MTTB_MeTrfase"/>
</dbReference>
<dbReference type="InterPro" id="IPR038601">
    <property type="entry name" value="MttB-like_sf"/>
</dbReference>
<gene>
    <name evidence="4" type="ORF">XD66_0426</name>
</gene>
<accession>A0A117LBF7</accession>
<protein>
    <submittedName>
        <fullName evidence="4">Trimethylamine methyltransferase</fullName>
    </submittedName>
</protein>
<organism evidence="4 5">
    <name type="scientific">Thermacetogenium phaeum</name>
    <dbReference type="NCBI Taxonomy" id="85874"/>
    <lineage>
        <taxon>Bacteria</taxon>
        <taxon>Bacillati</taxon>
        <taxon>Bacillota</taxon>
        <taxon>Clostridia</taxon>
        <taxon>Thermoanaerobacterales</taxon>
        <taxon>Thermoanaerobacteraceae</taxon>
        <taxon>Thermacetogenium</taxon>
    </lineage>
</organism>
<evidence type="ECO:0000256" key="2">
    <source>
        <dbReference type="ARBA" id="ARBA00022603"/>
    </source>
</evidence>
<evidence type="ECO:0000256" key="3">
    <source>
        <dbReference type="ARBA" id="ARBA00022679"/>
    </source>
</evidence>
<dbReference type="Proteomes" id="UP000053326">
    <property type="component" value="Unassembled WGS sequence"/>
</dbReference>
<dbReference type="GO" id="GO:0032259">
    <property type="term" value="P:methylation"/>
    <property type="evidence" value="ECO:0007669"/>
    <property type="project" value="UniProtKB-KW"/>
</dbReference>
<dbReference type="Gene3D" id="3.20.20.480">
    <property type="entry name" value="Trimethylamine methyltransferase-like"/>
    <property type="match status" value="1"/>
</dbReference>
<keyword evidence="3 4" id="KW-0808">Transferase</keyword>
<dbReference type="GO" id="GO:0008168">
    <property type="term" value="F:methyltransferase activity"/>
    <property type="evidence" value="ECO:0007669"/>
    <property type="project" value="UniProtKB-KW"/>
</dbReference>
<proteinExistence type="inferred from homology"/>
<comment type="similarity">
    <text evidence="1">Belongs to the trimethylamine methyltransferase family.</text>
</comment>
<evidence type="ECO:0000313" key="4">
    <source>
        <dbReference type="EMBL" id="KUK36865.1"/>
    </source>
</evidence>
<name>A0A117LBF7_9THEO</name>
<dbReference type="EMBL" id="LGFO01000032">
    <property type="protein sequence ID" value="KUK36865.1"/>
    <property type="molecule type" value="Genomic_DNA"/>
</dbReference>
<evidence type="ECO:0000313" key="5">
    <source>
        <dbReference type="Proteomes" id="UP000053326"/>
    </source>
</evidence>
<dbReference type="AlphaFoldDB" id="A0A117LBF7"/>
<sequence>MMEYASSHGAGMAFRTLSPEQIREIHSASCRILEEVGVVVHHDEAADLLKRAGAYTGSDGRIYIPSALVKRALATAPSRITLYNRLGEPALWLERSNVYFGTGSDTLVYLDPFTGERRPWQSADVARALQVVDALSNLDFVMSMGLLSDVDRRMINRAQYALMLKNSVKPQVVIAEDRGTVEDIFEMAAAVAGGKEVLQHRPLFVLYCEPTSPLQLPFESVDKLLLAAENRIPVNFACGAVAGASTPITVAGTVVQANAEALCGLVVHQLKNPGAPFLYGYGDSPLDMRTMMAVYAVPEALLLQGCLCDLARYYSLPSWGYAGCGTSKVFDEQAVVEGTMFTLMGALQGCNLMHDVFYIESGRTGCLEMLVLTDEVVSRVRYLLKGVNTTPEYLAVDAIRRVGPGGNFLGDEHTARHFRESWGSTLSDFNSYETWAAGGSKTMGTRIREKLREIMDNYRPTPLAPAAEREIDGILRRAEERLGG</sequence>
<dbReference type="Pfam" id="PF06253">
    <property type="entry name" value="MTTB"/>
    <property type="match status" value="1"/>
</dbReference>
<keyword evidence="2 4" id="KW-0489">Methyltransferase</keyword>